<dbReference type="InterPro" id="IPR057326">
    <property type="entry name" value="KR_dom"/>
</dbReference>
<name>A0A8S3UIM7_MYTED</name>
<dbReference type="EMBL" id="CAJPWZ010002848">
    <property type="protein sequence ID" value="CAG2246249.1"/>
    <property type="molecule type" value="Genomic_DNA"/>
</dbReference>
<evidence type="ECO:0000256" key="2">
    <source>
        <dbReference type="ARBA" id="ARBA00022553"/>
    </source>
</evidence>
<keyword evidence="1" id="KW-0596">Phosphopantetheine</keyword>
<gene>
    <name evidence="4" type="ORF">MEDL_58239</name>
</gene>
<evidence type="ECO:0000313" key="4">
    <source>
        <dbReference type="EMBL" id="CAG2246249.1"/>
    </source>
</evidence>
<evidence type="ECO:0000259" key="3">
    <source>
        <dbReference type="SMART" id="SM00822"/>
    </source>
</evidence>
<dbReference type="SUPFAM" id="SSF51735">
    <property type="entry name" value="NAD(P)-binding Rossmann-fold domains"/>
    <property type="match status" value="1"/>
</dbReference>
<dbReference type="GO" id="GO:0004312">
    <property type="term" value="F:fatty acid synthase activity"/>
    <property type="evidence" value="ECO:0007669"/>
    <property type="project" value="TreeGrafter"/>
</dbReference>
<feature type="domain" description="Ketoreductase" evidence="3">
    <location>
        <begin position="302"/>
        <end position="459"/>
    </location>
</feature>
<dbReference type="AlphaFoldDB" id="A0A8S3UIM7"/>
<dbReference type="PANTHER" id="PTHR43775">
    <property type="entry name" value="FATTY ACID SYNTHASE"/>
    <property type="match status" value="1"/>
</dbReference>
<dbReference type="GO" id="GO:0006633">
    <property type="term" value="P:fatty acid biosynthetic process"/>
    <property type="evidence" value="ECO:0007669"/>
    <property type="project" value="TreeGrafter"/>
</dbReference>
<dbReference type="InterPro" id="IPR036291">
    <property type="entry name" value="NAD(P)-bd_dom_sf"/>
</dbReference>
<dbReference type="InterPro" id="IPR050091">
    <property type="entry name" value="PKS_NRPS_Biosynth_Enz"/>
</dbReference>
<organism evidence="4 5">
    <name type="scientific">Mytilus edulis</name>
    <name type="common">Blue mussel</name>
    <dbReference type="NCBI Taxonomy" id="6550"/>
    <lineage>
        <taxon>Eukaryota</taxon>
        <taxon>Metazoa</taxon>
        <taxon>Spiralia</taxon>
        <taxon>Lophotrochozoa</taxon>
        <taxon>Mollusca</taxon>
        <taxon>Bivalvia</taxon>
        <taxon>Autobranchia</taxon>
        <taxon>Pteriomorphia</taxon>
        <taxon>Mytilida</taxon>
        <taxon>Mytiloidea</taxon>
        <taxon>Mytilidae</taxon>
        <taxon>Mytilinae</taxon>
        <taxon>Mytilus</taxon>
    </lineage>
</organism>
<keyword evidence="2" id="KW-0597">Phosphoprotein</keyword>
<dbReference type="PANTHER" id="PTHR43775:SF37">
    <property type="entry name" value="SI:DKEY-61P9.11"/>
    <property type="match status" value="1"/>
</dbReference>
<keyword evidence="5" id="KW-1185">Reference proteome</keyword>
<proteinExistence type="predicted"/>
<dbReference type="Proteomes" id="UP000683360">
    <property type="component" value="Unassembled WGS sequence"/>
</dbReference>
<protein>
    <recommendedName>
        <fullName evidence="3">Ketoreductase domain-containing protein</fullName>
    </recommendedName>
</protein>
<evidence type="ECO:0000313" key="5">
    <source>
        <dbReference type="Proteomes" id="UP000683360"/>
    </source>
</evidence>
<comment type="caution">
    <text evidence="4">The sequence shown here is derived from an EMBL/GenBank/DDBJ whole genome shotgun (WGS) entry which is preliminary data.</text>
</comment>
<reference evidence="4" key="1">
    <citation type="submission" date="2021-03" db="EMBL/GenBank/DDBJ databases">
        <authorList>
            <person name="Bekaert M."/>
        </authorList>
    </citation>
    <scope>NUCLEOTIDE SEQUENCE</scope>
</reference>
<dbReference type="Gene3D" id="3.40.50.720">
    <property type="entry name" value="NAD(P)-binding Rossmann-like Domain"/>
    <property type="match status" value="1"/>
</dbReference>
<dbReference type="InterPro" id="IPR013968">
    <property type="entry name" value="PKS_KR"/>
</dbReference>
<dbReference type="SMART" id="SM00822">
    <property type="entry name" value="PKS_KR"/>
    <property type="match status" value="1"/>
</dbReference>
<evidence type="ECO:0000256" key="1">
    <source>
        <dbReference type="ARBA" id="ARBA00022450"/>
    </source>
</evidence>
<accession>A0A8S3UIM7</accession>
<dbReference type="Pfam" id="PF08659">
    <property type="entry name" value="KR"/>
    <property type="match status" value="1"/>
</dbReference>
<sequence length="478" mass="54264">MSPEDIFNTVKTSCVILTKLCQKLIHEKVDVVMYVLTKQTQPKVSLQDNGHVNILGSELWGMVRCLMREEVFTKLFLIDFEEESDLICLQEVMNNEHNEQLLPSELKFEKQCIYSSTLMRSTIDEPTFRMNTYNANDALELKSEKYNKITRPFFRHTHLSKVYEGSVELEVMSSYTDQLWFPASLTEIVGGDDPWKLYCTNGHQLLSAETCGKAIHRSTTDLKSLEKPHRVQLHEEYVTCYPVNASNFVVVPEDCILEKIRFPNYQPGILLQIAMFFSIADEISKLNPIAILYDETVATIHVVHLLECILEYTVGILQKIPIACGNGRTFSFDTKDKDDIKDTVRRLDVASTRNDLFGKHSSVFQGAAVLDDGTILNMTELKLDKVLRPKVLGTWNLHMVTKDMDLDYFVLHSSTASAFGNVGQLNYGAGNSFMDAVSFYRQNTGLSGQTINWGPLQLGLMKVKDGLEQFLTLKATIH</sequence>
<dbReference type="OrthoDB" id="329835at2759"/>